<dbReference type="PROSITE" id="PS51819">
    <property type="entry name" value="VOC"/>
    <property type="match status" value="1"/>
</dbReference>
<organism evidence="2 3">
    <name type="scientific">Flectobacillus roseus</name>
    <dbReference type="NCBI Taxonomy" id="502259"/>
    <lineage>
        <taxon>Bacteria</taxon>
        <taxon>Pseudomonadati</taxon>
        <taxon>Bacteroidota</taxon>
        <taxon>Cytophagia</taxon>
        <taxon>Cytophagales</taxon>
        <taxon>Flectobacillaceae</taxon>
        <taxon>Flectobacillus</taxon>
    </lineage>
</organism>
<sequence length="217" mass="24595">MDIISIELLTKNLPKTTEFYRETLGFEVVTKNQQEVTFKVGASLLRFTENLALETKYHFAFNIPSNQVESALGWLNKKVDVILDADKQSITQFKDWNAQAIYFYDNNGNILEFIARRDLKDNSSGDFSGNLIRCISEIGLASNEPLTIAEQLIQQYGLNYFEKGPILSDFTALGNHNGLLILSKTGRNWYPTQHPAQVNSVSIQFISNGKVHTLHFN</sequence>
<proteinExistence type="predicted"/>
<dbReference type="InterPro" id="IPR037523">
    <property type="entry name" value="VOC_core"/>
</dbReference>
<dbReference type="CDD" id="cd06587">
    <property type="entry name" value="VOC"/>
    <property type="match status" value="1"/>
</dbReference>
<dbReference type="Pfam" id="PF00903">
    <property type="entry name" value="Glyoxalase"/>
    <property type="match status" value="1"/>
</dbReference>
<dbReference type="Proteomes" id="UP001236507">
    <property type="component" value="Unassembled WGS sequence"/>
</dbReference>
<reference evidence="2 3" key="1">
    <citation type="submission" date="2023-05" db="EMBL/GenBank/DDBJ databases">
        <title>Novel species of genus Flectobacillus isolated from stream in China.</title>
        <authorList>
            <person name="Lu H."/>
        </authorList>
    </citation>
    <scope>NUCLEOTIDE SEQUENCE [LARGE SCALE GENOMIC DNA]</scope>
    <source>
        <strain evidence="2 3">KCTC 42575</strain>
    </source>
</reference>
<accession>A0ABT6YG29</accession>
<feature type="domain" description="VOC" evidence="1">
    <location>
        <begin position="2"/>
        <end position="116"/>
    </location>
</feature>
<dbReference type="SUPFAM" id="SSF54593">
    <property type="entry name" value="Glyoxalase/Bleomycin resistance protein/Dihydroxybiphenyl dioxygenase"/>
    <property type="match status" value="1"/>
</dbReference>
<comment type="caution">
    <text evidence="2">The sequence shown here is derived from an EMBL/GenBank/DDBJ whole genome shotgun (WGS) entry which is preliminary data.</text>
</comment>
<dbReference type="InterPro" id="IPR004360">
    <property type="entry name" value="Glyas_Fos-R_dOase_dom"/>
</dbReference>
<dbReference type="Gene3D" id="3.10.180.10">
    <property type="entry name" value="2,3-Dihydroxybiphenyl 1,2-Dioxygenase, domain 1"/>
    <property type="match status" value="1"/>
</dbReference>
<dbReference type="RefSeq" id="WP_283346791.1">
    <property type="nucleotide sequence ID" value="NZ_JASHIF010000033.1"/>
</dbReference>
<protein>
    <recommendedName>
        <fullName evidence="1">VOC domain-containing protein</fullName>
    </recommendedName>
</protein>
<name>A0ABT6YG29_9BACT</name>
<evidence type="ECO:0000313" key="2">
    <source>
        <dbReference type="EMBL" id="MDI9862553.1"/>
    </source>
</evidence>
<dbReference type="EMBL" id="JASHIF010000033">
    <property type="protein sequence ID" value="MDI9862553.1"/>
    <property type="molecule type" value="Genomic_DNA"/>
</dbReference>
<evidence type="ECO:0000313" key="3">
    <source>
        <dbReference type="Proteomes" id="UP001236507"/>
    </source>
</evidence>
<dbReference type="InterPro" id="IPR029068">
    <property type="entry name" value="Glyas_Bleomycin-R_OHBP_Dase"/>
</dbReference>
<evidence type="ECO:0000259" key="1">
    <source>
        <dbReference type="PROSITE" id="PS51819"/>
    </source>
</evidence>
<keyword evidence="3" id="KW-1185">Reference proteome</keyword>
<gene>
    <name evidence="2" type="ORF">QM524_25230</name>
</gene>